<name>A0ACB9KQE9_BAUVA</name>
<dbReference type="EMBL" id="CM039438">
    <property type="protein sequence ID" value="KAI4299574.1"/>
    <property type="molecule type" value="Genomic_DNA"/>
</dbReference>
<evidence type="ECO:0000313" key="1">
    <source>
        <dbReference type="EMBL" id="KAI4299574.1"/>
    </source>
</evidence>
<gene>
    <name evidence="1" type="ORF">L6164_033019</name>
</gene>
<reference evidence="1 2" key="1">
    <citation type="journal article" date="2022" name="DNA Res.">
        <title>Chromosomal-level genome assembly of the orchid tree Bauhinia variegata (Leguminosae; Cercidoideae) supports the allotetraploid origin hypothesis of Bauhinia.</title>
        <authorList>
            <person name="Zhong Y."/>
            <person name="Chen Y."/>
            <person name="Zheng D."/>
            <person name="Pang J."/>
            <person name="Liu Y."/>
            <person name="Luo S."/>
            <person name="Meng S."/>
            <person name="Qian L."/>
            <person name="Wei D."/>
            <person name="Dai S."/>
            <person name="Zhou R."/>
        </authorList>
    </citation>
    <scope>NUCLEOTIDE SEQUENCE [LARGE SCALE GENOMIC DNA]</scope>
    <source>
        <strain evidence="1">BV-YZ2020</strain>
    </source>
</reference>
<protein>
    <submittedName>
        <fullName evidence="1">Uncharacterized protein</fullName>
    </submittedName>
</protein>
<proteinExistence type="predicted"/>
<dbReference type="Proteomes" id="UP000828941">
    <property type="component" value="Chromosome 13"/>
</dbReference>
<comment type="caution">
    <text evidence="1">The sequence shown here is derived from an EMBL/GenBank/DDBJ whole genome shotgun (WGS) entry which is preliminary data.</text>
</comment>
<accession>A0ACB9KQE9</accession>
<organism evidence="1 2">
    <name type="scientific">Bauhinia variegata</name>
    <name type="common">Purple orchid tree</name>
    <name type="synonym">Phanera variegata</name>
    <dbReference type="NCBI Taxonomy" id="167791"/>
    <lineage>
        <taxon>Eukaryota</taxon>
        <taxon>Viridiplantae</taxon>
        <taxon>Streptophyta</taxon>
        <taxon>Embryophyta</taxon>
        <taxon>Tracheophyta</taxon>
        <taxon>Spermatophyta</taxon>
        <taxon>Magnoliopsida</taxon>
        <taxon>eudicotyledons</taxon>
        <taxon>Gunneridae</taxon>
        <taxon>Pentapetalae</taxon>
        <taxon>rosids</taxon>
        <taxon>fabids</taxon>
        <taxon>Fabales</taxon>
        <taxon>Fabaceae</taxon>
        <taxon>Cercidoideae</taxon>
        <taxon>Cercideae</taxon>
        <taxon>Bauhiniinae</taxon>
        <taxon>Bauhinia</taxon>
    </lineage>
</organism>
<evidence type="ECO:0000313" key="2">
    <source>
        <dbReference type="Proteomes" id="UP000828941"/>
    </source>
</evidence>
<keyword evidence="2" id="KW-1185">Reference proteome</keyword>
<sequence>MNAKDRLEFLMLSKRSVSDLSLVKPSSLSTGVDNRPRPGPNSGPMRVKMRVPKAQLEKLMEESNDQSEVAEKIMNLYMSNAGEADGGAVEPRAEAGGRGKVPKAQRKRVSFSPVEQEEIREEAGP</sequence>